<dbReference type="AlphaFoldDB" id="A0A9W3JG59"/>
<keyword evidence="1" id="KW-0812">Transmembrane</keyword>
<evidence type="ECO:0000313" key="3">
    <source>
        <dbReference type="Proteomes" id="UP000005259"/>
    </source>
</evidence>
<accession>A0A9W3JG59</accession>
<sequence length="104" mass="11969">MNKFFYTVGLVFCILLAFSGMIDLVQDEIMKEMIVAMITPLKKWYVALPLGICLIGCHISFIYRLFDENSEKSKKILMFCSLGGFMIYMTATLYITLNEIIKCL</sequence>
<proteinExistence type="predicted"/>
<dbReference type="KEGG" id="bti:BTG_30893"/>
<keyword evidence="1" id="KW-1133">Transmembrane helix</keyword>
<name>A0A9W3JG59_BACTU</name>
<geneLocation type="plasmid" evidence="2 3">
    <name>p01</name>
</geneLocation>
<keyword evidence="1" id="KW-0472">Membrane</keyword>
<keyword evidence="2" id="KW-0614">Plasmid</keyword>
<organism evidence="2 3">
    <name type="scientific">Bacillus thuringiensis HD-771</name>
    <dbReference type="NCBI Taxonomy" id="1218175"/>
    <lineage>
        <taxon>Bacteria</taxon>
        <taxon>Bacillati</taxon>
        <taxon>Bacillota</taxon>
        <taxon>Bacilli</taxon>
        <taxon>Bacillales</taxon>
        <taxon>Bacillaceae</taxon>
        <taxon>Bacillus</taxon>
        <taxon>Bacillus cereus group</taxon>
    </lineage>
</organism>
<dbReference type="EMBL" id="CP003753">
    <property type="protein sequence ID" value="AFQ19517.1"/>
    <property type="molecule type" value="Genomic_DNA"/>
</dbReference>
<evidence type="ECO:0000313" key="2">
    <source>
        <dbReference type="EMBL" id="AFQ19517.1"/>
    </source>
</evidence>
<feature type="transmembrane region" description="Helical" evidence="1">
    <location>
        <begin position="6"/>
        <end position="25"/>
    </location>
</feature>
<feature type="transmembrane region" description="Helical" evidence="1">
    <location>
        <begin position="76"/>
        <end position="97"/>
    </location>
</feature>
<protein>
    <submittedName>
        <fullName evidence="2">Uncharacterized protein</fullName>
    </submittedName>
</protein>
<dbReference type="Proteomes" id="UP000005259">
    <property type="component" value="Plasmid p01"/>
</dbReference>
<gene>
    <name evidence="2" type="ORF">BTG_30893</name>
</gene>
<feature type="transmembrane region" description="Helical" evidence="1">
    <location>
        <begin position="45"/>
        <end position="64"/>
    </location>
</feature>
<reference evidence="2 3" key="1">
    <citation type="submission" date="2012-08" db="EMBL/GenBank/DDBJ databases">
        <authorList>
            <person name="Doggett N."/>
            <person name="Teshima H."/>
            <person name="Bruce D."/>
            <person name="Detter J.C."/>
            <person name="Johnson S.L."/>
            <person name="Han C."/>
        </authorList>
    </citation>
    <scope>NUCLEOTIDE SEQUENCE [LARGE SCALE GENOMIC DNA]</scope>
    <source>
        <strain evidence="2 3">HD-771</strain>
        <plasmid evidence="2 3">p01</plasmid>
    </source>
</reference>
<evidence type="ECO:0000256" key="1">
    <source>
        <dbReference type="SAM" id="Phobius"/>
    </source>
</evidence>
<dbReference type="RefSeq" id="WP_001031811.1">
    <property type="nucleotide sequence ID" value="NC_018486.1"/>
</dbReference>